<dbReference type="Pfam" id="PF12833">
    <property type="entry name" value="HTH_18"/>
    <property type="match status" value="1"/>
</dbReference>
<dbReference type="Gene3D" id="2.60.120.10">
    <property type="entry name" value="Jelly Rolls"/>
    <property type="match status" value="1"/>
</dbReference>
<proteinExistence type="predicted"/>
<gene>
    <name evidence="5" type="ORF">X560_2150</name>
</gene>
<dbReference type="OrthoDB" id="249627at2"/>
<dbReference type="PROSITE" id="PS01124">
    <property type="entry name" value="HTH_ARAC_FAMILY_2"/>
    <property type="match status" value="1"/>
</dbReference>
<dbReference type="PATRIC" id="fig|1430899.3.peg.2199"/>
<keyword evidence="1" id="KW-0805">Transcription regulation</keyword>
<dbReference type="GO" id="GO:0003700">
    <property type="term" value="F:DNA-binding transcription factor activity"/>
    <property type="evidence" value="ECO:0007669"/>
    <property type="project" value="InterPro"/>
</dbReference>
<feature type="domain" description="HTH araC/xylS-type" evidence="4">
    <location>
        <begin position="197"/>
        <end position="295"/>
    </location>
</feature>
<dbReference type="SUPFAM" id="SSF46689">
    <property type="entry name" value="Homeodomain-like"/>
    <property type="match status" value="2"/>
</dbReference>
<dbReference type="AlphaFoldDB" id="A0A0J8GBR8"/>
<keyword evidence="3" id="KW-0804">Transcription</keyword>
<dbReference type="InterPro" id="IPR018062">
    <property type="entry name" value="HTH_AraC-typ_CS"/>
</dbReference>
<dbReference type="InterPro" id="IPR018060">
    <property type="entry name" value="HTH_AraC"/>
</dbReference>
<dbReference type="InterPro" id="IPR020449">
    <property type="entry name" value="Tscrpt_reg_AraC-type_HTH"/>
</dbReference>
<dbReference type="SUPFAM" id="SSF51182">
    <property type="entry name" value="RmlC-like cupins"/>
    <property type="match status" value="1"/>
</dbReference>
<protein>
    <submittedName>
        <fullName evidence="5">AraC family transcriptional regulator</fullName>
    </submittedName>
</protein>
<sequence length="309" mass="36082">MEMINTDFLTTLEPMKRLLNVQSIVTVYYFEFSKNYLFAGEQHDFWEMVYVDKGELEVSAGKEGYELKEGDIIFHKPNEFHNLWANGVSAPNVLVVSFVCSSEGMRFFENKIMRLATGERELLAKILQEAKGVFKPELGRLYLQEKRLENPRIGAEQMLYIYLEQFLIRLIRDETTNVNQERMSVATKKKFEKSVVNDIIQFMSDNLHGHLCLDDICRAFFFSKTYLKTIFKKETGYTVMNFFKMLKMEEAKKCIRESNDTFTQIAQKLGFDSVHYFSNSFKKQTGLSPTEYARSIQALEAKMREDSEG</sequence>
<dbReference type="PRINTS" id="PR00032">
    <property type="entry name" value="HTHARAC"/>
</dbReference>
<dbReference type="SMART" id="SM00342">
    <property type="entry name" value="HTH_ARAC"/>
    <property type="match status" value="1"/>
</dbReference>
<comment type="caution">
    <text evidence="5">The sequence shown here is derived from an EMBL/GenBank/DDBJ whole genome shotgun (WGS) entry which is preliminary data.</text>
</comment>
<dbReference type="InterPro" id="IPR009057">
    <property type="entry name" value="Homeodomain-like_sf"/>
</dbReference>
<dbReference type="InterPro" id="IPR014710">
    <property type="entry name" value="RmlC-like_jellyroll"/>
</dbReference>
<evidence type="ECO:0000256" key="2">
    <source>
        <dbReference type="ARBA" id="ARBA00023125"/>
    </source>
</evidence>
<organism evidence="5 6">
    <name type="scientific">Listeria fleischmannii 1991</name>
    <dbReference type="NCBI Taxonomy" id="1430899"/>
    <lineage>
        <taxon>Bacteria</taxon>
        <taxon>Bacillati</taxon>
        <taxon>Bacillota</taxon>
        <taxon>Bacilli</taxon>
        <taxon>Bacillales</taxon>
        <taxon>Listeriaceae</taxon>
        <taxon>Listeria</taxon>
    </lineage>
</organism>
<evidence type="ECO:0000313" key="6">
    <source>
        <dbReference type="Proteomes" id="UP000052258"/>
    </source>
</evidence>
<evidence type="ECO:0000313" key="5">
    <source>
        <dbReference type="EMBL" id="KMT58324.1"/>
    </source>
</evidence>
<dbReference type="Proteomes" id="UP000052258">
    <property type="component" value="Unassembled WGS sequence"/>
</dbReference>
<dbReference type="InterPro" id="IPR003313">
    <property type="entry name" value="AraC-bd"/>
</dbReference>
<keyword evidence="2" id="KW-0238">DNA-binding</keyword>
<dbReference type="PANTHER" id="PTHR43280">
    <property type="entry name" value="ARAC-FAMILY TRANSCRIPTIONAL REGULATOR"/>
    <property type="match status" value="1"/>
</dbReference>
<dbReference type="InterPro" id="IPR011051">
    <property type="entry name" value="RmlC_Cupin_sf"/>
</dbReference>
<reference evidence="5 6" key="1">
    <citation type="journal article" date="2015" name="Genome Biol. Evol.">
        <title>Comparative Genomics of Listeria Sensu Lato: Genus-Wide Differences in Evolutionary Dynamics and the Progressive Gain of Complex, Potentially Pathogenicity-Related Traits through Lateral Gene Transfer.</title>
        <authorList>
            <person name="Chiara M."/>
            <person name="Caruso M."/>
            <person name="D'Erchia A.M."/>
            <person name="Manzari C."/>
            <person name="Fraccalvieri R."/>
            <person name="Goffredo E."/>
            <person name="Latorre L."/>
            <person name="Miccolupo A."/>
            <person name="Padalino I."/>
            <person name="Santagada G."/>
            <person name="Chiocco D."/>
            <person name="Pesole G."/>
            <person name="Horner D.S."/>
            <person name="Parisi A."/>
        </authorList>
    </citation>
    <scope>NUCLEOTIDE SEQUENCE [LARGE SCALE GENOMIC DNA]</scope>
    <source>
        <strain evidence="5 6">1991</strain>
    </source>
</reference>
<dbReference type="PANTHER" id="PTHR43280:SF2">
    <property type="entry name" value="HTH-TYPE TRANSCRIPTIONAL REGULATOR EXSA"/>
    <property type="match status" value="1"/>
</dbReference>
<evidence type="ECO:0000256" key="3">
    <source>
        <dbReference type="ARBA" id="ARBA00023163"/>
    </source>
</evidence>
<accession>A0A0J8GBR8</accession>
<dbReference type="Gene3D" id="1.10.10.60">
    <property type="entry name" value="Homeodomain-like"/>
    <property type="match status" value="2"/>
</dbReference>
<dbReference type="Pfam" id="PF02311">
    <property type="entry name" value="AraC_binding"/>
    <property type="match status" value="1"/>
</dbReference>
<evidence type="ECO:0000259" key="4">
    <source>
        <dbReference type="PROSITE" id="PS01124"/>
    </source>
</evidence>
<keyword evidence="6" id="KW-1185">Reference proteome</keyword>
<evidence type="ECO:0000256" key="1">
    <source>
        <dbReference type="ARBA" id="ARBA00023015"/>
    </source>
</evidence>
<dbReference type="PROSITE" id="PS00041">
    <property type="entry name" value="HTH_ARAC_FAMILY_1"/>
    <property type="match status" value="1"/>
</dbReference>
<name>A0A0J8GBR8_9LIST</name>
<dbReference type="EMBL" id="AZHO01000030">
    <property type="protein sequence ID" value="KMT58324.1"/>
    <property type="molecule type" value="Genomic_DNA"/>
</dbReference>
<dbReference type="GO" id="GO:0043565">
    <property type="term" value="F:sequence-specific DNA binding"/>
    <property type="evidence" value="ECO:0007669"/>
    <property type="project" value="InterPro"/>
</dbReference>